<feature type="domain" description="PH" evidence="2">
    <location>
        <begin position="186"/>
        <end position="318"/>
    </location>
</feature>
<dbReference type="Pfam" id="PF15410">
    <property type="entry name" value="PH_9"/>
    <property type="match status" value="1"/>
</dbReference>
<evidence type="ECO:0000313" key="4">
    <source>
        <dbReference type="Proteomes" id="UP000765509"/>
    </source>
</evidence>
<feature type="compositionally biased region" description="Low complexity" evidence="1">
    <location>
        <begin position="906"/>
        <end position="921"/>
    </location>
</feature>
<dbReference type="InterPro" id="IPR041681">
    <property type="entry name" value="PH_9"/>
</dbReference>
<dbReference type="PROSITE" id="PS50003">
    <property type="entry name" value="PH_DOMAIN"/>
    <property type="match status" value="1"/>
</dbReference>
<reference evidence="3" key="1">
    <citation type="submission" date="2021-03" db="EMBL/GenBank/DDBJ databases">
        <title>Draft genome sequence of rust myrtle Austropuccinia psidii MF-1, a brazilian biotype.</title>
        <authorList>
            <person name="Quecine M.C."/>
            <person name="Pachon D.M.R."/>
            <person name="Bonatelli M.L."/>
            <person name="Correr F.H."/>
            <person name="Franceschini L.M."/>
            <person name="Leite T.F."/>
            <person name="Margarido G.R.A."/>
            <person name="Almeida C.A."/>
            <person name="Ferrarezi J.A."/>
            <person name="Labate C.A."/>
        </authorList>
    </citation>
    <scope>NUCLEOTIDE SEQUENCE</scope>
    <source>
        <strain evidence="3">MF-1</strain>
    </source>
</reference>
<dbReference type="Proteomes" id="UP000765509">
    <property type="component" value="Unassembled WGS sequence"/>
</dbReference>
<gene>
    <name evidence="3" type="ORF">O181_082093</name>
</gene>
<feature type="compositionally biased region" description="Basic and acidic residues" evidence="1">
    <location>
        <begin position="817"/>
        <end position="827"/>
    </location>
</feature>
<accession>A0A9Q3II53</accession>
<feature type="compositionally biased region" description="Polar residues" evidence="1">
    <location>
        <begin position="847"/>
        <end position="873"/>
    </location>
</feature>
<dbReference type="EMBL" id="AVOT02047097">
    <property type="protein sequence ID" value="MBW0542378.1"/>
    <property type="molecule type" value="Genomic_DNA"/>
</dbReference>
<evidence type="ECO:0000313" key="3">
    <source>
        <dbReference type="EMBL" id="MBW0542378.1"/>
    </source>
</evidence>
<comment type="caution">
    <text evidence="3">The sequence shown here is derived from an EMBL/GenBank/DDBJ whole genome shotgun (WGS) entry which is preliminary data.</text>
</comment>
<protein>
    <recommendedName>
        <fullName evidence="2">PH domain-containing protein</fullName>
    </recommendedName>
</protein>
<dbReference type="InterPro" id="IPR011993">
    <property type="entry name" value="PH-like_dom_sf"/>
</dbReference>
<feature type="region of interest" description="Disordered" evidence="1">
    <location>
        <begin position="814"/>
        <end position="945"/>
    </location>
</feature>
<dbReference type="OrthoDB" id="430364at2759"/>
<feature type="compositionally biased region" description="Polar residues" evidence="1">
    <location>
        <begin position="922"/>
        <end position="938"/>
    </location>
</feature>
<feature type="compositionally biased region" description="Low complexity" evidence="1">
    <location>
        <begin position="386"/>
        <end position="398"/>
    </location>
</feature>
<feature type="region of interest" description="Disordered" evidence="1">
    <location>
        <begin position="383"/>
        <end position="431"/>
    </location>
</feature>
<dbReference type="AlphaFoldDB" id="A0A9Q3II53"/>
<keyword evidence="4" id="KW-1185">Reference proteome</keyword>
<dbReference type="InterPro" id="IPR001849">
    <property type="entry name" value="PH_domain"/>
</dbReference>
<name>A0A9Q3II53_9BASI</name>
<dbReference type="SMART" id="SM00233">
    <property type="entry name" value="PH"/>
    <property type="match status" value="1"/>
</dbReference>
<organism evidence="3 4">
    <name type="scientific">Austropuccinia psidii MF-1</name>
    <dbReference type="NCBI Taxonomy" id="1389203"/>
    <lineage>
        <taxon>Eukaryota</taxon>
        <taxon>Fungi</taxon>
        <taxon>Dikarya</taxon>
        <taxon>Basidiomycota</taxon>
        <taxon>Pucciniomycotina</taxon>
        <taxon>Pucciniomycetes</taxon>
        <taxon>Pucciniales</taxon>
        <taxon>Sphaerophragmiaceae</taxon>
        <taxon>Austropuccinia</taxon>
    </lineage>
</organism>
<dbReference type="Gene3D" id="2.30.29.30">
    <property type="entry name" value="Pleckstrin-homology domain (PH domain)/Phosphotyrosine-binding domain (PTB)"/>
    <property type="match status" value="1"/>
</dbReference>
<feature type="compositionally biased region" description="Low complexity" evidence="1">
    <location>
        <begin position="882"/>
        <end position="899"/>
    </location>
</feature>
<sequence>MDGIPNEILEYIYDNVTYSQFIFVDHDKAVASQKLENSNGFGISLGTNSNGKDKAKLDPYQLISQGLTHELRPDIESVIPSRNPYSFTGSIHSLDFNRLRNSFGFDSVAIQVINPISTKSNSAIKQLVSEIILINKTSNGELIAAGDSNARLESGGDDQSLRSVNDLRMTWEPENNRNEEGALCLKAVKVGLVYRKDEGDGLIKNVTKKWKASCTLLTAGQLIFMKDLRLVKELQESLHQASIRNQQNPSDRSVVRITGLKPDSVFSLEDAIALMDSTYKRRPFTFRLILSKEHNFLMGVENEADMNSWITHINYAAAYKTNRLSFRHQFFFGGDGSQTKTSMSNSTNMSHIKSLTDGQQIISEKLNSGGSYTPFQESSLFDTESSRFQSSSERSSQRINAKNQFRVSGSTGGRTSSPPNSRRHSRDDQTSLASNINLENAKKKLLKLDSQILTAKNDLNEDLRLARNLAVLTPFQLSTRARLQQAIIPVADRIRTSRYALSKLLCYREILIRDFPLKPIRSRQNTLNQQVGLEKSPSNDENNKAGLACRTEAVEEKKIKIEVSDLREPLIEASNTNETVPRLDKNMINLQEAALPIELKEKLEETPGNPLKGKLEKYQVERKEGSQINKKTSVKADDGCQVLENQSKECRGYYTELANYRRSSSASKTSKAELLSEPIVERFGFKLRGRRLSGPVLMTEIGAELKQRRESPRRNSITDLMEGSSKFLSNLGLNSTKHPEGVQRSTSGFMKAIKQHSLTDFKMTNYNPECEADLSDEKRAKGDKKGSMMGSLTGCSIGYSRGLGLGESDLRATPTEGWHEGGGREENLINNNGGLKGLRFPKVLRRPTTSVASNSTHQQSIGSPNSSGNTLSKKTFKAIGAKSSTSQSNQSDSSNIIKSLNHSKRTSPITPISPSFTSNSTQQPYHSNGNPSIQNKRFTQAWGLP</sequence>
<proteinExistence type="predicted"/>
<dbReference type="SUPFAM" id="SSF50729">
    <property type="entry name" value="PH domain-like"/>
    <property type="match status" value="1"/>
</dbReference>
<evidence type="ECO:0000256" key="1">
    <source>
        <dbReference type="SAM" id="MobiDB-lite"/>
    </source>
</evidence>
<evidence type="ECO:0000259" key="2">
    <source>
        <dbReference type="PROSITE" id="PS50003"/>
    </source>
</evidence>